<dbReference type="InterPro" id="IPR000073">
    <property type="entry name" value="AB_hydrolase_1"/>
</dbReference>
<dbReference type="AlphaFoldDB" id="A0A840A9I5"/>
<dbReference type="SUPFAM" id="SSF53474">
    <property type="entry name" value="alpha/beta-Hydrolases"/>
    <property type="match status" value="1"/>
</dbReference>
<dbReference type="InterPro" id="IPR052897">
    <property type="entry name" value="Sec-Metab_Biosynth_Hydrolase"/>
</dbReference>
<keyword evidence="3" id="KW-1185">Reference proteome</keyword>
<dbReference type="Proteomes" id="UP000553193">
    <property type="component" value="Unassembled WGS sequence"/>
</dbReference>
<proteinExistence type="predicted"/>
<gene>
    <name evidence="2" type="ORF">GGQ83_001193</name>
</gene>
<dbReference type="InterPro" id="IPR029058">
    <property type="entry name" value="AB_hydrolase_fold"/>
</dbReference>
<dbReference type="EMBL" id="JACIDJ010000001">
    <property type="protein sequence ID" value="MBB3897767.1"/>
    <property type="molecule type" value="Genomic_DNA"/>
</dbReference>
<reference evidence="2 3" key="1">
    <citation type="submission" date="2020-08" db="EMBL/GenBank/DDBJ databases">
        <title>Genomic Encyclopedia of Type Strains, Phase IV (KMG-IV): sequencing the most valuable type-strain genomes for metagenomic binning, comparative biology and taxonomic classification.</title>
        <authorList>
            <person name="Goeker M."/>
        </authorList>
    </citation>
    <scope>NUCLEOTIDE SEQUENCE [LARGE SCALE GENOMIC DNA]</scope>
    <source>
        <strain evidence="2 3">DSM 19979</strain>
    </source>
</reference>
<dbReference type="PANTHER" id="PTHR37017:SF11">
    <property type="entry name" value="ESTERASE_LIPASE_THIOESTERASE DOMAIN-CONTAINING PROTEIN"/>
    <property type="match status" value="1"/>
</dbReference>
<comment type="caution">
    <text evidence="2">The sequence shown here is derived from an EMBL/GenBank/DDBJ whole genome shotgun (WGS) entry which is preliminary data.</text>
</comment>
<dbReference type="RefSeq" id="WP_184382806.1">
    <property type="nucleotide sequence ID" value="NZ_JACIDJ010000001.1"/>
</dbReference>
<sequence>MACILVCHGAWSGGWSWKKLREPLRAAGHEVFTPTYTGLGERAHLTHPLVDLQTHIQDILGVIEMEDLRDIILVAHSYGGMVGTGVADRVPGRIRHLVYLDAFVPEDGQSLQDMVGGGEPQAPFEGWLLPPMPGAPDTAPEDLQWTRPRRRHQPARCFTQKLRLNHATPPFARTYIHCTVKDGHDPFRPIADRLRGMPGWNFHAMEASHSPNITAPEALAALLLELAQG</sequence>
<dbReference type="PANTHER" id="PTHR37017">
    <property type="entry name" value="AB HYDROLASE-1 DOMAIN-CONTAINING PROTEIN-RELATED"/>
    <property type="match status" value="1"/>
</dbReference>
<dbReference type="Pfam" id="PF12697">
    <property type="entry name" value="Abhydrolase_6"/>
    <property type="match status" value="1"/>
</dbReference>
<evidence type="ECO:0000313" key="3">
    <source>
        <dbReference type="Proteomes" id="UP000553193"/>
    </source>
</evidence>
<name>A0A840A9I5_9PROT</name>
<protein>
    <submittedName>
        <fullName evidence="2">Pimeloyl-ACP methyl ester carboxylesterase</fullName>
    </submittedName>
</protein>
<accession>A0A840A9I5</accession>
<evidence type="ECO:0000313" key="2">
    <source>
        <dbReference type="EMBL" id="MBB3897767.1"/>
    </source>
</evidence>
<evidence type="ECO:0000259" key="1">
    <source>
        <dbReference type="Pfam" id="PF12697"/>
    </source>
</evidence>
<dbReference type="Gene3D" id="3.40.50.1820">
    <property type="entry name" value="alpha/beta hydrolase"/>
    <property type="match status" value="1"/>
</dbReference>
<organism evidence="2 3">
    <name type="scientific">Roseococcus suduntuyensis</name>
    <dbReference type="NCBI Taxonomy" id="455361"/>
    <lineage>
        <taxon>Bacteria</taxon>
        <taxon>Pseudomonadati</taxon>
        <taxon>Pseudomonadota</taxon>
        <taxon>Alphaproteobacteria</taxon>
        <taxon>Acetobacterales</taxon>
        <taxon>Roseomonadaceae</taxon>
        <taxon>Roseococcus</taxon>
    </lineage>
</organism>
<feature type="domain" description="AB hydrolase-1" evidence="1">
    <location>
        <begin position="4"/>
        <end position="221"/>
    </location>
</feature>